<accession>A0A0F9TIC2</accession>
<sequence>MAATIIPSDAVITQTVSYTEGAETRTVTFSKTVSSVADSMNRLVEVPTSEVDLATLTSAAVGKGQSESFNFFSLMNRDDTNFLRLRIYQTGGDTMDIKLEASDWFTIWNSKLEVNTAQEAFVVFVDWDTIAVQADTAPIQAEFVALIV</sequence>
<comment type="caution">
    <text evidence="1">The sequence shown here is derived from an EMBL/GenBank/DDBJ whole genome shotgun (WGS) entry which is preliminary data.</text>
</comment>
<dbReference type="AlphaFoldDB" id="A0A0F9TIC2"/>
<reference evidence="1" key="1">
    <citation type="journal article" date="2015" name="Nature">
        <title>Complex archaea that bridge the gap between prokaryotes and eukaryotes.</title>
        <authorList>
            <person name="Spang A."/>
            <person name="Saw J.H."/>
            <person name="Jorgensen S.L."/>
            <person name="Zaremba-Niedzwiedzka K."/>
            <person name="Martijn J."/>
            <person name="Lind A.E."/>
            <person name="van Eijk R."/>
            <person name="Schleper C."/>
            <person name="Guy L."/>
            <person name="Ettema T.J."/>
        </authorList>
    </citation>
    <scope>NUCLEOTIDE SEQUENCE</scope>
</reference>
<evidence type="ECO:0000313" key="1">
    <source>
        <dbReference type="EMBL" id="KKN74647.1"/>
    </source>
</evidence>
<name>A0A0F9TIC2_9ZZZZ</name>
<protein>
    <submittedName>
        <fullName evidence="1">Uncharacterized protein</fullName>
    </submittedName>
</protein>
<organism evidence="1">
    <name type="scientific">marine sediment metagenome</name>
    <dbReference type="NCBI Taxonomy" id="412755"/>
    <lineage>
        <taxon>unclassified sequences</taxon>
        <taxon>metagenomes</taxon>
        <taxon>ecological metagenomes</taxon>
    </lineage>
</organism>
<dbReference type="EMBL" id="LAZR01000322">
    <property type="protein sequence ID" value="KKN74647.1"/>
    <property type="molecule type" value="Genomic_DNA"/>
</dbReference>
<proteinExistence type="predicted"/>
<gene>
    <name evidence="1" type="ORF">LCGC14_0388490</name>
</gene>